<dbReference type="EMBL" id="KQ459600">
    <property type="protein sequence ID" value="KPI94164.1"/>
    <property type="molecule type" value="Genomic_DNA"/>
</dbReference>
<name>A0A194PN51_PAPXU</name>
<accession>A0A194PN51</accession>
<reference evidence="1 2" key="1">
    <citation type="journal article" date="2015" name="Nat. Commun.">
        <title>Outbred genome sequencing and CRISPR/Cas9 gene editing in butterflies.</title>
        <authorList>
            <person name="Li X."/>
            <person name="Fan D."/>
            <person name="Zhang W."/>
            <person name="Liu G."/>
            <person name="Zhang L."/>
            <person name="Zhao L."/>
            <person name="Fang X."/>
            <person name="Chen L."/>
            <person name="Dong Y."/>
            <person name="Chen Y."/>
            <person name="Ding Y."/>
            <person name="Zhao R."/>
            <person name="Feng M."/>
            <person name="Zhu Y."/>
            <person name="Feng Y."/>
            <person name="Jiang X."/>
            <person name="Zhu D."/>
            <person name="Xiang H."/>
            <person name="Feng X."/>
            <person name="Li S."/>
            <person name="Wang J."/>
            <person name="Zhang G."/>
            <person name="Kronforst M.R."/>
            <person name="Wang W."/>
        </authorList>
    </citation>
    <scope>NUCLEOTIDE SEQUENCE [LARGE SCALE GENOMIC DNA]</scope>
    <source>
        <strain evidence="1">Ya'a_city_454_Px</strain>
        <tissue evidence="1">Whole body</tissue>
    </source>
</reference>
<dbReference type="Proteomes" id="UP000053268">
    <property type="component" value="Unassembled WGS sequence"/>
</dbReference>
<gene>
    <name evidence="1" type="ORF">RR46_06615</name>
</gene>
<organism evidence="1 2">
    <name type="scientific">Papilio xuthus</name>
    <name type="common">Asian swallowtail butterfly</name>
    <dbReference type="NCBI Taxonomy" id="66420"/>
    <lineage>
        <taxon>Eukaryota</taxon>
        <taxon>Metazoa</taxon>
        <taxon>Ecdysozoa</taxon>
        <taxon>Arthropoda</taxon>
        <taxon>Hexapoda</taxon>
        <taxon>Insecta</taxon>
        <taxon>Pterygota</taxon>
        <taxon>Neoptera</taxon>
        <taxon>Endopterygota</taxon>
        <taxon>Lepidoptera</taxon>
        <taxon>Glossata</taxon>
        <taxon>Ditrysia</taxon>
        <taxon>Papilionoidea</taxon>
        <taxon>Papilionidae</taxon>
        <taxon>Papilioninae</taxon>
        <taxon>Papilio</taxon>
    </lineage>
</organism>
<sequence>MSATIDSSYKLIDADGSDGSALPAVVSFAPRMHHPMIYLLIIC</sequence>
<evidence type="ECO:0000313" key="2">
    <source>
        <dbReference type="Proteomes" id="UP000053268"/>
    </source>
</evidence>
<proteinExistence type="predicted"/>
<protein>
    <submittedName>
        <fullName evidence="1">Uncharacterized protein</fullName>
    </submittedName>
</protein>
<keyword evidence="2" id="KW-1185">Reference proteome</keyword>
<evidence type="ECO:0000313" key="1">
    <source>
        <dbReference type="EMBL" id="KPI94164.1"/>
    </source>
</evidence>
<dbReference type="AlphaFoldDB" id="A0A194PN51"/>